<dbReference type="InterPro" id="IPR036640">
    <property type="entry name" value="ABC1_TM_sf"/>
</dbReference>
<dbReference type="SUPFAM" id="SSF90123">
    <property type="entry name" value="ABC transporter transmembrane region"/>
    <property type="match status" value="2"/>
</dbReference>
<dbReference type="PANTHER" id="PTHR43394:SF27">
    <property type="entry name" value="ATP-DEPENDENT TRANSLOCASE ABCB1-LIKE"/>
    <property type="match status" value="1"/>
</dbReference>
<dbReference type="InterPro" id="IPR003593">
    <property type="entry name" value="AAA+_ATPase"/>
</dbReference>
<evidence type="ECO:0000256" key="2">
    <source>
        <dbReference type="ARBA" id="ARBA00007577"/>
    </source>
</evidence>
<evidence type="ECO:0000256" key="5">
    <source>
        <dbReference type="ARBA" id="ARBA00022840"/>
    </source>
</evidence>
<dbReference type="InterPro" id="IPR011527">
    <property type="entry name" value="ABC1_TM_dom"/>
</dbReference>
<protein>
    <submittedName>
        <fullName evidence="11">Uncharacterized protein</fullName>
    </submittedName>
</protein>
<dbReference type="CDD" id="cd03249">
    <property type="entry name" value="ABC_MTABC3_MDL1_MDL2"/>
    <property type="match status" value="2"/>
</dbReference>
<feature type="transmembrane region" description="Helical" evidence="8">
    <location>
        <begin position="1064"/>
        <end position="1083"/>
    </location>
</feature>
<evidence type="ECO:0000259" key="10">
    <source>
        <dbReference type="PROSITE" id="PS50929"/>
    </source>
</evidence>
<feature type="domain" description="ABC transporter" evidence="9">
    <location>
        <begin position="1177"/>
        <end position="1415"/>
    </location>
</feature>
<dbReference type="InterPro" id="IPR003439">
    <property type="entry name" value="ABC_transporter-like_ATP-bd"/>
</dbReference>
<feature type="non-terminal residue" evidence="11">
    <location>
        <position position="1"/>
    </location>
</feature>
<evidence type="ECO:0000256" key="6">
    <source>
        <dbReference type="ARBA" id="ARBA00022989"/>
    </source>
</evidence>
<dbReference type="PROSITE" id="PS50893">
    <property type="entry name" value="ABC_TRANSPORTER_2"/>
    <property type="match status" value="2"/>
</dbReference>
<dbReference type="CDD" id="cd18578">
    <property type="entry name" value="ABC_6TM_Pgp_ABCB1_D2_like"/>
    <property type="match status" value="1"/>
</dbReference>
<dbReference type="Gene3D" id="3.40.50.300">
    <property type="entry name" value="P-loop containing nucleotide triphosphate hydrolases"/>
    <property type="match status" value="2"/>
</dbReference>
<evidence type="ECO:0000313" key="12">
    <source>
        <dbReference type="Proteomes" id="UP001148838"/>
    </source>
</evidence>
<keyword evidence="3 8" id="KW-0812">Transmembrane</keyword>
<feature type="transmembrane region" description="Helical" evidence="8">
    <location>
        <begin position="979"/>
        <end position="998"/>
    </location>
</feature>
<feature type="transmembrane region" description="Helical" evidence="8">
    <location>
        <begin position="39"/>
        <end position="65"/>
    </location>
</feature>
<dbReference type="InterPro" id="IPR039421">
    <property type="entry name" value="Type_1_exporter"/>
</dbReference>
<dbReference type="PROSITE" id="PS50929">
    <property type="entry name" value="ABC_TM1F"/>
    <property type="match status" value="2"/>
</dbReference>
<dbReference type="PANTHER" id="PTHR43394">
    <property type="entry name" value="ATP-DEPENDENT PERMEASE MDL1, MITOCHONDRIAL"/>
    <property type="match status" value="1"/>
</dbReference>
<dbReference type="InterPro" id="IPR017871">
    <property type="entry name" value="ABC_transporter-like_CS"/>
</dbReference>
<feature type="domain" description="ABC transporter" evidence="9">
    <location>
        <begin position="228"/>
        <end position="464"/>
    </location>
</feature>
<sequence>DLDKMQDGMGEKISIFVYLITTFVASIVMSFINGWKLTLVVLSCAPIIIVAQSIVAKVGNCLILVQSSLTAQELDSYGDAGAVVEEVLSSVRTVVAFGGEDKEVARYTEKLAKAKATGIKRGLFSGLGSGIMWFIIYCSYSIAFWYGVTLILESRENEDGEYTPAILVIVLFGVLSGAMNMGLASPHLEAFAVARGSAAAVFSVLDRVPQIDSLSTVGLKPEKLRGEIKLQGVHFQYPARPDVKVLQGLNLTVRCGETVALVGSSGCGKSTIIQLVQRLYDPCEGKVLLDGVDVKELNVGWLRSHIGVVGQEPVLFATSIKENIRYGREDATQEEIEAAAREANAHDFISKLPQGYDTLVGERGAQMSGGQKQRIAIARALIRRPNILLLDEATSALDLHSEAKVQAALDRAAKGRTTLVVTHRLSTVKNADRIVYISAGQVLYYFENLEEKKKQLNVMEQGSHNELMQLRGHYHALVIADPTLTQGAESEEVMQIENGSAGDKIDIQRQLSVQSQVGSTKDDIDLSLIDAEEEQYNAPLSRIMALNKPELIHSVIGCLAATAIGCTMPAFAVLFGEVLGIARSAKMLDEMIIEVDKVSCAVGLTMNPTKTKVMTNGTQDPIQIQQSPLEYVQQYVYLGQSISLNKNTENEIKRRIGLPWNKFWSLKFLLMDNRQKASTKAEILDKCVMPTLLYGCQTWSLTEKQKKQLQVCERRMERKILNVSLRDRLRNEEMRRTKMRDVVERAENLKWKWGGHVACMDHQKWTNRITMWDPREGQRQVGRQKTRWADYFRTRAGSQWSRVARDREVWRQLARNMNQQAPDRTESQRQCLAKQSWPVANLNAATDDFRIIMNIKISVLSESDAEKVQSDANWYSVLFLVIGIVSGLGMFLQMYLFGLVGVRLTERLRIAAFGAMLQQEVGWFDEERNRVGTLCARLSGDAASVQGATGSRIGVILQSLSTLAIGTILAFIYSWNMTLVSLISVPLVFAGVFIESRVMHGQGLKEKTALEAATKVGFIAIEAIVNIRTVTSLCAERLFQHNYMVELKVAQQAARRKTRFRGPVFSLGQTAPFFGYGLSLYYGGYLVATEGLPYKNVIKVSEALIFGAWMLGQGLAFAPNYSIAKMAAGRLFRLMDRKPRIYSAPVTGTHIWKFAEKSLIVIFFTVLCLFQNAEGNIDYSKVKFQYPTRPEIPILKGLNLQIKTGQTVALVGPSGCGKSTCIQLLQRFYEPASGTVSMDGKDISSMPLQSLRAQLGIVSQEPVLFDRTIAENIAYGDNSRSVPMDEIIEAAKKSNIHSFIQSLPLGYETGLGSKGTQLSGGQKQRIAIARALVRNPRVLLLDEATSALDTHSEKVVQEALDQAREGRTCITIAHRLATVQQADIICVLNKGVVAEMGSHAQLLQRQGLYCELLRQAASNKDH</sequence>
<dbReference type="Gene3D" id="1.20.1560.10">
    <property type="entry name" value="ABC transporter type 1, transmembrane domain"/>
    <property type="match status" value="2"/>
</dbReference>
<dbReference type="SUPFAM" id="SSF52540">
    <property type="entry name" value="P-loop containing nucleoside triphosphate hydrolases"/>
    <property type="match status" value="2"/>
</dbReference>
<organism evidence="11 12">
    <name type="scientific">Periplaneta americana</name>
    <name type="common">American cockroach</name>
    <name type="synonym">Blatta americana</name>
    <dbReference type="NCBI Taxonomy" id="6978"/>
    <lineage>
        <taxon>Eukaryota</taxon>
        <taxon>Metazoa</taxon>
        <taxon>Ecdysozoa</taxon>
        <taxon>Arthropoda</taxon>
        <taxon>Hexapoda</taxon>
        <taxon>Insecta</taxon>
        <taxon>Pterygota</taxon>
        <taxon>Neoptera</taxon>
        <taxon>Polyneoptera</taxon>
        <taxon>Dictyoptera</taxon>
        <taxon>Blattodea</taxon>
        <taxon>Blattoidea</taxon>
        <taxon>Blattidae</taxon>
        <taxon>Blattinae</taxon>
        <taxon>Periplaneta</taxon>
    </lineage>
</organism>
<dbReference type="PROSITE" id="PS00211">
    <property type="entry name" value="ABC_TRANSPORTER_1"/>
    <property type="match status" value="2"/>
</dbReference>
<dbReference type="InterPro" id="IPR027417">
    <property type="entry name" value="P-loop_NTPase"/>
</dbReference>
<feature type="transmembrane region" description="Helical" evidence="8">
    <location>
        <begin position="164"/>
        <end position="183"/>
    </location>
</feature>
<accession>A0ABQ8U0S8</accession>
<evidence type="ECO:0000256" key="7">
    <source>
        <dbReference type="ARBA" id="ARBA00023136"/>
    </source>
</evidence>
<feature type="transmembrane region" description="Helical" evidence="8">
    <location>
        <begin position="131"/>
        <end position="152"/>
    </location>
</feature>
<keyword evidence="6 8" id="KW-1133">Transmembrane helix</keyword>
<feature type="domain" description="ABC transmembrane type-1" evidence="10">
    <location>
        <begin position="1"/>
        <end position="192"/>
    </location>
</feature>
<keyword evidence="7 8" id="KW-0472">Membrane</keyword>
<comment type="caution">
    <text evidence="11">The sequence shown here is derived from an EMBL/GenBank/DDBJ whole genome shotgun (WGS) entry which is preliminary data.</text>
</comment>
<name>A0ABQ8U0S8_PERAM</name>
<keyword evidence="5" id="KW-0067">ATP-binding</keyword>
<gene>
    <name evidence="11" type="ORF">ANN_03656</name>
</gene>
<dbReference type="CDD" id="cd18577">
    <property type="entry name" value="ABC_6TM_Pgp_ABCB1_D1_like"/>
    <property type="match status" value="1"/>
</dbReference>
<keyword evidence="4" id="KW-0547">Nucleotide-binding</keyword>
<evidence type="ECO:0000256" key="8">
    <source>
        <dbReference type="SAM" id="Phobius"/>
    </source>
</evidence>
<dbReference type="Proteomes" id="UP001148838">
    <property type="component" value="Unassembled WGS sequence"/>
</dbReference>
<evidence type="ECO:0000313" key="11">
    <source>
        <dbReference type="EMBL" id="KAJ4452138.1"/>
    </source>
</evidence>
<dbReference type="EMBL" id="JAJSOF020000001">
    <property type="protein sequence ID" value="KAJ4452138.1"/>
    <property type="molecule type" value="Genomic_DNA"/>
</dbReference>
<evidence type="ECO:0000256" key="1">
    <source>
        <dbReference type="ARBA" id="ARBA00004141"/>
    </source>
</evidence>
<comment type="similarity">
    <text evidence="2">Belongs to the ABC transporter superfamily. ABCB family. Multidrug resistance exporter (TC 3.A.1.201) subfamily.</text>
</comment>
<dbReference type="SMART" id="SM00382">
    <property type="entry name" value="AAA"/>
    <property type="match status" value="2"/>
</dbReference>
<reference evidence="11 12" key="1">
    <citation type="journal article" date="2022" name="Allergy">
        <title>Genome assembly and annotation of Periplaneta americana reveal a comprehensive cockroach allergen profile.</title>
        <authorList>
            <person name="Wang L."/>
            <person name="Xiong Q."/>
            <person name="Saelim N."/>
            <person name="Wang L."/>
            <person name="Nong W."/>
            <person name="Wan A.T."/>
            <person name="Shi M."/>
            <person name="Liu X."/>
            <person name="Cao Q."/>
            <person name="Hui J.H.L."/>
            <person name="Sookrung N."/>
            <person name="Leung T.F."/>
            <person name="Tungtrongchitr A."/>
            <person name="Tsui S.K.W."/>
        </authorList>
    </citation>
    <scope>NUCLEOTIDE SEQUENCE [LARGE SCALE GENOMIC DNA]</scope>
    <source>
        <strain evidence="11">PWHHKU_190912</strain>
    </source>
</reference>
<comment type="subcellular location">
    <subcellularLocation>
        <location evidence="1">Membrane</location>
        <topology evidence="1">Multi-pass membrane protein</topology>
    </subcellularLocation>
</comment>
<feature type="transmembrane region" description="Helical" evidence="8">
    <location>
        <begin position="953"/>
        <end position="973"/>
    </location>
</feature>
<proteinExistence type="inferred from homology"/>
<keyword evidence="12" id="KW-1185">Reference proteome</keyword>
<evidence type="ECO:0000259" key="9">
    <source>
        <dbReference type="PROSITE" id="PS50893"/>
    </source>
</evidence>
<feature type="transmembrane region" description="Helical" evidence="8">
    <location>
        <begin position="1103"/>
        <end position="1123"/>
    </location>
</feature>
<feature type="transmembrane region" description="Helical" evidence="8">
    <location>
        <begin position="874"/>
        <end position="900"/>
    </location>
</feature>
<feature type="transmembrane region" description="Helical" evidence="8">
    <location>
        <begin position="13"/>
        <end position="32"/>
    </location>
</feature>
<dbReference type="Pfam" id="PF00005">
    <property type="entry name" value="ABC_tran"/>
    <property type="match status" value="2"/>
</dbReference>
<feature type="domain" description="ABC transmembrane type-1" evidence="10">
    <location>
        <begin position="870"/>
        <end position="1113"/>
    </location>
</feature>
<evidence type="ECO:0000256" key="3">
    <source>
        <dbReference type="ARBA" id="ARBA00022692"/>
    </source>
</evidence>
<dbReference type="Pfam" id="PF00664">
    <property type="entry name" value="ABC_membrane"/>
    <property type="match status" value="2"/>
</dbReference>
<evidence type="ECO:0000256" key="4">
    <source>
        <dbReference type="ARBA" id="ARBA00022741"/>
    </source>
</evidence>